<dbReference type="STRING" id="667014.Thein_0050"/>
<dbReference type="KEGG" id="tid:Thein_0050"/>
<evidence type="ECO:0000313" key="1">
    <source>
        <dbReference type="EMBL" id="AEH43935.1"/>
    </source>
</evidence>
<protein>
    <submittedName>
        <fullName evidence="1">Uncharacterized protein</fullName>
    </submittedName>
</protein>
<dbReference type="EMBL" id="CP002683">
    <property type="protein sequence ID" value="AEH43935.1"/>
    <property type="molecule type" value="Genomic_DNA"/>
</dbReference>
<name>F8A8D1_THEID</name>
<accession>F8A8D1</accession>
<reference evidence="2" key="1">
    <citation type="submission" date="2011-04" db="EMBL/GenBank/DDBJ databases">
        <title>The complete genome of Thermodesulfatator indicus DSM 15286.</title>
        <authorList>
            <person name="Lucas S."/>
            <person name="Copeland A."/>
            <person name="Lapidus A."/>
            <person name="Bruce D."/>
            <person name="Goodwin L."/>
            <person name="Pitluck S."/>
            <person name="Peters L."/>
            <person name="Kyrpides N."/>
            <person name="Mavromatis K."/>
            <person name="Pagani I."/>
            <person name="Ivanova N."/>
            <person name="Saunders L."/>
            <person name="Detter J.C."/>
            <person name="Tapia R."/>
            <person name="Han C."/>
            <person name="Land M."/>
            <person name="Hauser L."/>
            <person name="Markowitz V."/>
            <person name="Cheng J.-F."/>
            <person name="Hugenholtz P."/>
            <person name="Woyke T."/>
            <person name="Wu D."/>
            <person name="Spring S."/>
            <person name="Schroeder M."/>
            <person name="Brambilla E."/>
            <person name="Klenk H.-P."/>
            <person name="Eisen J.A."/>
        </authorList>
    </citation>
    <scope>NUCLEOTIDE SEQUENCE [LARGE SCALE GENOMIC DNA]</scope>
    <source>
        <strain evidence="2">DSM 15286 / JCM 11887 / CIR29812</strain>
    </source>
</reference>
<proteinExistence type="predicted"/>
<dbReference type="HOGENOM" id="CLU_187498_0_0_0"/>
<sequence>MREKVSSTKEEGKKRRFVIIKKQPFFTNTTRIVCPFCGNDEDFWEHAEGVTIKTHYVQNEDGSFSPVSDDTQIFGEIRFICGKCNSDLTKYHKQFLEMLF</sequence>
<dbReference type="InParanoid" id="F8A8D1"/>
<dbReference type="RefSeq" id="WP_013906682.1">
    <property type="nucleotide sequence ID" value="NC_015681.1"/>
</dbReference>
<dbReference type="AlphaFoldDB" id="F8A8D1"/>
<dbReference type="eggNOG" id="ENOG5033DTR">
    <property type="taxonomic scope" value="Bacteria"/>
</dbReference>
<reference evidence="1 2" key="2">
    <citation type="journal article" date="2012" name="Stand. Genomic Sci.">
        <title>Complete genome sequence of the thermophilic sulfate-reducing ocean bacterium Thermodesulfatator indicus type strain (CIR29812(T)).</title>
        <authorList>
            <person name="Anderson I."/>
            <person name="Saunders E."/>
            <person name="Lapidus A."/>
            <person name="Nolan M."/>
            <person name="Lucas S."/>
            <person name="Tice H."/>
            <person name="Del Rio T.G."/>
            <person name="Cheng J.F."/>
            <person name="Han C."/>
            <person name="Tapia R."/>
            <person name="Goodwin L.A."/>
            <person name="Pitluck S."/>
            <person name="Liolios K."/>
            <person name="Mavromatis K."/>
            <person name="Pagani I."/>
            <person name="Ivanova N."/>
            <person name="Mikhailova N."/>
            <person name="Pati A."/>
            <person name="Chen A."/>
            <person name="Palaniappan K."/>
            <person name="Land M."/>
            <person name="Hauser L."/>
            <person name="Jeffries C.D."/>
            <person name="Chang Y.J."/>
            <person name="Brambilla E.M."/>
            <person name="Rohde M."/>
            <person name="Spring S."/>
            <person name="Goker M."/>
            <person name="Detter J.C."/>
            <person name="Woyke T."/>
            <person name="Bristow J."/>
            <person name="Eisen J.A."/>
            <person name="Markowitz V."/>
            <person name="Hugenholtz P."/>
            <person name="Kyrpides N.C."/>
            <person name="Klenk H.P."/>
        </authorList>
    </citation>
    <scope>NUCLEOTIDE SEQUENCE [LARGE SCALE GENOMIC DNA]</scope>
    <source>
        <strain evidence="2">DSM 15286 / JCM 11887 / CIR29812</strain>
    </source>
</reference>
<dbReference type="Proteomes" id="UP000006793">
    <property type="component" value="Chromosome"/>
</dbReference>
<gene>
    <name evidence="1" type="ordered locus">Thein_0050</name>
</gene>
<organism evidence="1 2">
    <name type="scientific">Thermodesulfatator indicus (strain DSM 15286 / JCM 11887 / CIR29812)</name>
    <dbReference type="NCBI Taxonomy" id="667014"/>
    <lineage>
        <taxon>Bacteria</taxon>
        <taxon>Pseudomonadati</taxon>
        <taxon>Thermodesulfobacteriota</taxon>
        <taxon>Thermodesulfobacteria</taxon>
        <taxon>Thermodesulfobacteriales</taxon>
        <taxon>Thermodesulfatatoraceae</taxon>
        <taxon>Thermodesulfatator</taxon>
    </lineage>
</organism>
<evidence type="ECO:0000313" key="2">
    <source>
        <dbReference type="Proteomes" id="UP000006793"/>
    </source>
</evidence>
<dbReference type="PaxDb" id="667014-Thein_0050"/>
<keyword evidence="2" id="KW-1185">Reference proteome</keyword>